<evidence type="ECO:0000313" key="14">
    <source>
        <dbReference type="EMBL" id="SPQ93552.1"/>
    </source>
</evidence>
<dbReference type="FunFam" id="1.10.287.600:FF:000004">
    <property type="entry name" value="Tubulin gamma chain"/>
    <property type="match status" value="1"/>
</dbReference>
<dbReference type="PRINTS" id="PR01164">
    <property type="entry name" value="GAMMATUBULIN"/>
</dbReference>
<dbReference type="GO" id="GO:0031122">
    <property type="term" value="P:cytoplasmic microtubule organization"/>
    <property type="evidence" value="ECO:0007669"/>
    <property type="project" value="InterPro"/>
</dbReference>
<gene>
    <name evidence="13" type="ORF">PBRA_002537</name>
    <name evidence="14" type="ORF">PLBR_LOCUS767</name>
</gene>
<dbReference type="CDD" id="cd02188">
    <property type="entry name" value="gamma_tubulin"/>
    <property type="match status" value="1"/>
</dbReference>
<dbReference type="OrthoDB" id="10249382at2759"/>
<name>A0A0G4J440_PLABS</name>
<dbReference type="InterPro" id="IPR017975">
    <property type="entry name" value="Tubulin_CS"/>
</dbReference>
<dbReference type="Gene3D" id="1.10.287.600">
    <property type="entry name" value="Helix hairpin bin"/>
    <property type="match status" value="1"/>
</dbReference>
<organism evidence="13 15">
    <name type="scientific">Plasmodiophora brassicae</name>
    <name type="common">Clubroot disease agent</name>
    <dbReference type="NCBI Taxonomy" id="37360"/>
    <lineage>
        <taxon>Eukaryota</taxon>
        <taxon>Sar</taxon>
        <taxon>Rhizaria</taxon>
        <taxon>Endomyxa</taxon>
        <taxon>Phytomyxea</taxon>
        <taxon>Plasmodiophorida</taxon>
        <taxon>Plasmodiophoridae</taxon>
        <taxon>Plasmodiophora</taxon>
    </lineage>
</organism>
<dbReference type="STRING" id="37360.A0A0G4J440"/>
<evidence type="ECO:0000256" key="10">
    <source>
        <dbReference type="SAM" id="MobiDB-lite"/>
    </source>
</evidence>
<feature type="domain" description="Tubulin/FtsZ GTPase" evidence="11">
    <location>
        <begin position="49"/>
        <end position="248"/>
    </location>
</feature>
<dbReference type="InterPro" id="IPR003008">
    <property type="entry name" value="Tubulin_FtsZ_GTPase"/>
</dbReference>
<feature type="compositionally biased region" description="Basic and acidic residues" evidence="10">
    <location>
        <begin position="456"/>
        <end position="470"/>
    </location>
</feature>
<dbReference type="AlphaFoldDB" id="A0A0G4J440"/>
<keyword evidence="15" id="KW-1185">Reference proteome</keyword>
<comment type="function">
    <text evidence="9">Tubulin is the major constituent of microtubules, protein filaments consisting of alpha- and beta-tubulin heterodimers. Gamma-tubulin is a key component of the gamma-tubulin ring complex (gTuRC) which mediates microtubule nucleation. The gTuRC regulates the minus-end nucleation of alpha-beta tubulin heterodimers that grow into microtubule protafilaments, a critical step in centrosome duplication and spindle formation.</text>
</comment>
<keyword evidence="14" id="KW-0496">Mitochondrion</keyword>
<evidence type="ECO:0000313" key="13">
    <source>
        <dbReference type="EMBL" id="CEP02272.1"/>
    </source>
</evidence>
<evidence type="ECO:0000256" key="3">
    <source>
        <dbReference type="ARBA" id="ARBA00009636"/>
    </source>
</evidence>
<protein>
    <recommendedName>
        <fullName evidence="9">Tubulin gamma chain</fullName>
    </recommendedName>
</protein>
<evidence type="ECO:0000259" key="11">
    <source>
        <dbReference type="SMART" id="SM00864"/>
    </source>
</evidence>
<dbReference type="InterPro" id="IPR023123">
    <property type="entry name" value="Tubulin_C"/>
</dbReference>
<keyword evidence="8" id="KW-0206">Cytoskeleton</keyword>
<dbReference type="InterPro" id="IPR002454">
    <property type="entry name" value="Gamma_tubulin"/>
</dbReference>
<dbReference type="Proteomes" id="UP000290189">
    <property type="component" value="Unassembled WGS sequence"/>
</dbReference>
<feature type="domain" description="Tubulin/FtsZ 2-layer sandwich" evidence="12">
    <location>
        <begin position="250"/>
        <end position="391"/>
    </location>
</feature>
<dbReference type="SUPFAM" id="SSF55307">
    <property type="entry name" value="Tubulin C-terminal domain-like"/>
    <property type="match status" value="1"/>
</dbReference>
<dbReference type="Pfam" id="PF00091">
    <property type="entry name" value="Tubulin"/>
    <property type="match status" value="1"/>
</dbReference>
<dbReference type="InterPro" id="IPR008280">
    <property type="entry name" value="Tub_FtsZ_C"/>
</dbReference>
<dbReference type="Pfam" id="PF03953">
    <property type="entry name" value="Tubulin_C"/>
    <property type="match status" value="1"/>
</dbReference>
<dbReference type="GO" id="GO:0007020">
    <property type="term" value="P:microtubule nucleation"/>
    <property type="evidence" value="ECO:0007669"/>
    <property type="project" value="InterPro"/>
</dbReference>
<dbReference type="GO" id="GO:0005813">
    <property type="term" value="C:centrosome"/>
    <property type="evidence" value="ECO:0007669"/>
    <property type="project" value="UniProtKB-SubCell"/>
</dbReference>
<feature type="region of interest" description="Disordered" evidence="10">
    <location>
        <begin position="440"/>
        <end position="470"/>
    </location>
</feature>
<dbReference type="PANTHER" id="PTHR11588">
    <property type="entry name" value="TUBULIN"/>
    <property type="match status" value="1"/>
</dbReference>
<dbReference type="EMBL" id="OVEO01000001">
    <property type="protein sequence ID" value="SPQ93552.1"/>
    <property type="molecule type" value="Genomic_DNA"/>
</dbReference>
<evidence type="ECO:0000256" key="4">
    <source>
        <dbReference type="ARBA" id="ARBA00022490"/>
    </source>
</evidence>
<geneLocation type="mitochondrion" evidence="14"/>
<dbReference type="SMART" id="SM00865">
    <property type="entry name" value="Tubulin_C"/>
    <property type="match status" value="1"/>
</dbReference>
<evidence type="ECO:0000259" key="12">
    <source>
        <dbReference type="SMART" id="SM00865"/>
    </source>
</evidence>
<dbReference type="GO" id="GO:0000930">
    <property type="term" value="C:gamma-tubulin complex"/>
    <property type="evidence" value="ECO:0007669"/>
    <property type="project" value="InterPro"/>
</dbReference>
<dbReference type="InterPro" id="IPR037103">
    <property type="entry name" value="Tubulin/FtsZ-like_C"/>
</dbReference>
<comment type="similarity">
    <text evidence="3 9">Belongs to the tubulin family.</text>
</comment>
<dbReference type="FunFam" id="3.40.50.1440:FF:000010">
    <property type="entry name" value="Tubulin gamma chain"/>
    <property type="match status" value="1"/>
</dbReference>
<evidence type="ECO:0000256" key="7">
    <source>
        <dbReference type="ARBA" id="ARBA00023134"/>
    </source>
</evidence>
<dbReference type="InterPro" id="IPR018316">
    <property type="entry name" value="Tubulin/FtsZ_2-layer-sand-dom"/>
</dbReference>
<evidence type="ECO:0000256" key="5">
    <source>
        <dbReference type="ARBA" id="ARBA00022701"/>
    </source>
</evidence>
<evidence type="ECO:0000256" key="6">
    <source>
        <dbReference type="ARBA" id="ARBA00022741"/>
    </source>
</evidence>
<dbReference type="Proteomes" id="UP000039324">
    <property type="component" value="Unassembled WGS sequence"/>
</dbReference>
<dbReference type="FunFam" id="3.30.1330.20:FF:000003">
    <property type="entry name" value="Tubulin gamma chain"/>
    <property type="match status" value="1"/>
</dbReference>
<evidence type="ECO:0000256" key="8">
    <source>
        <dbReference type="ARBA" id="ARBA00023212"/>
    </source>
</evidence>
<dbReference type="PROSITE" id="PS00227">
    <property type="entry name" value="TUBULIN"/>
    <property type="match status" value="1"/>
</dbReference>
<dbReference type="EMBL" id="CDSF01000122">
    <property type="protein sequence ID" value="CEP02272.1"/>
    <property type="molecule type" value="Genomic_DNA"/>
</dbReference>
<reference evidence="13 15" key="1">
    <citation type="submission" date="2015-02" db="EMBL/GenBank/DDBJ databases">
        <authorList>
            <person name="Chooi Y.-H."/>
        </authorList>
    </citation>
    <scope>NUCLEOTIDE SEQUENCE [LARGE SCALE GENOMIC DNA]</scope>
    <source>
        <strain evidence="13">E3</strain>
    </source>
</reference>
<dbReference type="InterPro" id="IPR036525">
    <property type="entry name" value="Tubulin/FtsZ_GTPase_sf"/>
</dbReference>
<comment type="function">
    <text evidence="1">Tubulin is the major constituent of microtubules. The gamma chain is found at microtubule organizing centers (MTOC) such as the spindle poles or the centrosome, suggesting that it is involved in the minus-end nucleation of microtubule assembly.</text>
</comment>
<sequence length="470" mass="52296">MPREIITLQVGQCGNQIGSEFWKQLCAEHGIRSDGIIENFASEGAGDRKDVFFYQADDEQYIPRAILIDMEPRVINAIKASPYANLYNPENIYVWKDGGGAGNIWAKGYAVGEQVAEEIVDMIDREADGSDSLEGFVLCHSIAGGTGSGMGSYLLETLNDRYPKKLIQTYSVFPNQHESSDVVVQPYNSVLTLKRLTVNADAVVVLDNTALNRIAVDRLHIENPTFAQTNSLVSTVMAASTTTLRYPGYMNNDLIGLIASLIPTPRCHFLMTGYTPLTLPSAHSAVRKTSVVDVMRRLLQSKNIMVSCNTRKGAYISILNIIQGDVDPTQVHKSLQRIRERKLASFIPWGPASIQVALSKKSPYVQTAHRVNGLMIANHTSIHHLFVKALRQYDMLRKRGAFLDQYKKESMFADGLDELDNARDIVHDLTEEYKACERPDYAEWTPGAPKASADATARDQDGDTRVPQRR</sequence>
<evidence type="ECO:0000313" key="15">
    <source>
        <dbReference type="Proteomes" id="UP000039324"/>
    </source>
</evidence>
<dbReference type="OMA" id="HRYISIL"/>
<dbReference type="PRINTS" id="PR01161">
    <property type="entry name" value="TUBULIN"/>
</dbReference>
<dbReference type="GO" id="GO:0005525">
    <property type="term" value="F:GTP binding"/>
    <property type="evidence" value="ECO:0007669"/>
    <property type="project" value="UniProtKB-UniRule"/>
</dbReference>
<keyword evidence="7 9" id="KW-0342">GTP-binding</keyword>
<keyword evidence="5 9" id="KW-0493">Microtubule</keyword>
<evidence type="ECO:0000256" key="2">
    <source>
        <dbReference type="ARBA" id="ARBA00004300"/>
    </source>
</evidence>
<evidence type="ECO:0000313" key="16">
    <source>
        <dbReference type="Proteomes" id="UP000290189"/>
    </source>
</evidence>
<evidence type="ECO:0000256" key="1">
    <source>
        <dbReference type="ARBA" id="ARBA00004079"/>
    </source>
</evidence>
<dbReference type="SUPFAM" id="SSF52490">
    <property type="entry name" value="Tubulin nucleotide-binding domain-like"/>
    <property type="match status" value="1"/>
</dbReference>
<proteinExistence type="inferred from homology"/>
<keyword evidence="6 9" id="KW-0547">Nucleotide-binding</keyword>
<keyword evidence="4" id="KW-0963">Cytoplasm</keyword>
<dbReference type="GO" id="GO:0005874">
    <property type="term" value="C:microtubule"/>
    <property type="evidence" value="ECO:0007669"/>
    <property type="project" value="UniProtKB-KW"/>
</dbReference>
<dbReference type="InterPro" id="IPR000217">
    <property type="entry name" value="Tubulin"/>
</dbReference>
<dbReference type="Gene3D" id="3.30.1330.20">
    <property type="entry name" value="Tubulin/FtsZ, C-terminal domain"/>
    <property type="match status" value="1"/>
</dbReference>
<evidence type="ECO:0000256" key="9">
    <source>
        <dbReference type="RuleBase" id="RU000352"/>
    </source>
</evidence>
<comment type="subcellular location">
    <subcellularLocation>
        <location evidence="2">Cytoplasm</location>
        <location evidence="2">Cytoskeleton</location>
        <location evidence="2">Microtubule organizing center</location>
        <location evidence="2">Centrosome</location>
    </subcellularLocation>
</comment>
<reference evidence="14 16" key="2">
    <citation type="submission" date="2018-03" db="EMBL/GenBank/DDBJ databases">
        <authorList>
            <person name="Fogelqvist J."/>
        </authorList>
    </citation>
    <scope>NUCLEOTIDE SEQUENCE [LARGE SCALE GENOMIC DNA]</scope>
</reference>
<dbReference type="Gene3D" id="3.40.50.1440">
    <property type="entry name" value="Tubulin/FtsZ, GTPase domain"/>
    <property type="match status" value="1"/>
</dbReference>
<dbReference type="SMART" id="SM00864">
    <property type="entry name" value="Tubulin"/>
    <property type="match status" value="1"/>
</dbReference>
<accession>A0A0G4J440</accession>